<evidence type="ECO:0000313" key="3">
    <source>
        <dbReference type="Proteomes" id="UP001500683"/>
    </source>
</evidence>
<proteinExistence type="predicted"/>
<evidence type="ECO:0000256" key="1">
    <source>
        <dbReference type="SAM" id="MobiDB-lite"/>
    </source>
</evidence>
<name>A0ABP7VC32_9ACTN</name>
<sequence>MHMTVTASDPREASQLEVFQPPAVRELSVDHLFAGAPRYIVQGPPVRNDYKKKSGSSDGAKTYDTTAT</sequence>
<evidence type="ECO:0000313" key="2">
    <source>
        <dbReference type="EMBL" id="GAA4063962.1"/>
    </source>
</evidence>
<dbReference type="Proteomes" id="UP001500683">
    <property type="component" value="Unassembled WGS sequence"/>
</dbReference>
<dbReference type="EMBL" id="BAAAZG010000006">
    <property type="protein sequence ID" value="GAA4063962.1"/>
    <property type="molecule type" value="Genomic_DNA"/>
</dbReference>
<protein>
    <recommendedName>
        <fullName evidence="4">ATP-grasp-modified RiPP</fullName>
    </recommendedName>
</protein>
<comment type="caution">
    <text evidence="2">The sequence shown here is derived from an EMBL/GenBank/DDBJ whole genome shotgun (WGS) entry which is preliminary data.</text>
</comment>
<accession>A0ABP7VC32</accession>
<keyword evidence="3" id="KW-1185">Reference proteome</keyword>
<reference evidence="3" key="1">
    <citation type="journal article" date="2019" name="Int. J. Syst. Evol. Microbiol.">
        <title>The Global Catalogue of Microorganisms (GCM) 10K type strain sequencing project: providing services to taxonomists for standard genome sequencing and annotation.</title>
        <authorList>
            <consortium name="The Broad Institute Genomics Platform"/>
            <consortium name="The Broad Institute Genome Sequencing Center for Infectious Disease"/>
            <person name="Wu L."/>
            <person name="Ma J."/>
        </authorList>
    </citation>
    <scope>NUCLEOTIDE SEQUENCE [LARGE SCALE GENOMIC DNA]</scope>
    <source>
        <strain evidence="3">JCM 16702</strain>
    </source>
</reference>
<evidence type="ECO:0008006" key="4">
    <source>
        <dbReference type="Google" id="ProtNLM"/>
    </source>
</evidence>
<gene>
    <name evidence="2" type="ORF">GCM10022214_17050</name>
</gene>
<feature type="compositionally biased region" description="Polar residues" evidence="1">
    <location>
        <begin position="56"/>
        <end position="68"/>
    </location>
</feature>
<feature type="region of interest" description="Disordered" evidence="1">
    <location>
        <begin position="43"/>
        <end position="68"/>
    </location>
</feature>
<organism evidence="2 3">
    <name type="scientific">Actinomadura miaoliensis</name>
    <dbReference type="NCBI Taxonomy" id="430685"/>
    <lineage>
        <taxon>Bacteria</taxon>
        <taxon>Bacillati</taxon>
        <taxon>Actinomycetota</taxon>
        <taxon>Actinomycetes</taxon>
        <taxon>Streptosporangiales</taxon>
        <taxon>Thermomonosporaceae</taxon>
        <taxon>Actinomadura</taxon>
    </lineage>
</organism>